<reference evidence="1" key="1">
    <citation type="journal article" date="2014" name="Front. Microbiol.">
        <title>High frequency of phylogenetically diverse reductive dehalogenase-homologous genes in deep subseafloor sedimentary metagenomes.</title>
        <authorList>
            <person name="Kawai M."/>
            <person name="Futagami T."/>
            <person name="Toyoda A."/>
            <person name="Takaki Y."/>
            <person name="Nishi S."/>
            <person name="Hori S."/>
            <person name="Arai W."/>
            <person name="Tsubouchi T."/>
            <person name="Morono Y."/>
            <person name="Uchiyama I."/>
            <person name="Ito T."/>
            <person name="Fujiyama A."/>
            <person name="Inagaki F."/>
            <person name="Takami H."/>
        </authorList>
    </citation>
    <scope>NUCLEOTIDE SEQUENCE</scope>
    <source>
        <strain evidence="1">Expedition CK06-06</strain>
    </source>
</reference>
<comment type="caution">
    <text evidence="1">The sequence shown here is derived from an EMBL/GenBank/DDBJ whole genome shotgun (WGS) entry which is preliminary data.</text>
</comment>
<name>X1DV18_9ZZZZ</name>
<dbReference type="AlphaFoldDB" id="X1DV18"/>
<sequence>TSISQELSNGTVNTIDYSSITNNIIYAEGDLSVSGIIPDEKQLTIVSRGNIFIDSNLLKETNSASLALLAKENIVLNPTLRYAVEVASVSPAEPWQNNPGAARGNPDYVLTYPGTGIISIPSGITNTYIIDLDLGRLITGGRIVFWNYEEGGSPQVTTEIDIRLSRQDSPPYYSADWDFAILGLDPPDGNYHVDFTPQTFRWVRLELHVTNTNPNPQDFTLSSEGFDAIEVPIYAVDAALFAEEGSLKVVTGGGMDQEGSILPNN</sequence>
<feature type="non-terminal residue" evidence="1">
    <location>
        <position position="265"/>
    </location>
</feature>
<proteinExistence type="predicted"/>
<protein>
    <submittedName>
        <fullName evidence="1">Uncharacterized protein</fullName>
    </submittedName>
</protein>
<evidence type="ECO:0000313" key="1">
    <source>
        <dbReference type="EMBL" id="GAH12055.1"/>
    </source>
</evidence>
<dbReference type="EMBL" id="BART01029904">
    <property type="protein sequence ID" value="GAH12055.1"/>
    <property type="molecule type" value="Genomic_DNA"/>
</dbReference>
<feature type="non-terminal residue" evidence="1">
    <location>
        <position position="1"/>
    </location>
</feature>
<gene>
    <name evidence="1" type="ORF">S01H4_52358</name>
</gene>
<accession>X1DV18</accession>
<organism evidence="1">
    <name type="scientific">marine sediment metagenome</name>
    <dbReference type="NCBI Taxonomy" id="412755"/>
    <lineage>
        <taxon>unclassified sequences</taxon>
        <taxon>metagenomes</taxon>
        <taxon>ecological metagenomes</taxon>
    </lineage>
</organism>